<accession>A0A9P8LYK5</accession>
<proteinExistence type="predicted"/>
<organism evidence="1 2">
    <name type="scientific">Spironucleus salmonicida</name>
    <dbReference type="NCBI Taxonomy" id="348837"/>
    <lineage>
        <taxon>Eukaryota</taxon>
        <taxon>Metamonada</taxon>
        <taxon>Diplomonadida</taxon>
        <taxon>Hexamitidae</taxon>
        <taxon>Hexamitinae</taxon>
        <taxon>Spironucleus</taxon>
    </lineage>
</organism>
<evidence type="ECO:0000313" key="1">
    <source>
        <dbReference type="EMBL" id="KAH0576670.1"/>
    </source>
</evidence>
<dbReference type="EMBL" id="AUWU02000001">
    <property type="protein sequence ID" value="KAH0576670.1"/>
    <property type="molecule type" value="Genomic_DNA"/>
</dbReference>
<reference evidence="1 2" key="1">
    <citation type="journal article" date="2014" name="PLoS Genet.">
        <title>The Genome of Spironucleus salmonicida Highlights a Fish Pathogen Adapted to Fluctuating Environments.</title>
        <authorList>
            <person name="Xu F."/>
            <person name="Jerlstrom-Hultqvist J."/>
            <person name="Einarsson E."/>
            <person name="Astvaldsson A."/>
            <person name="Svard S.G."/>
            <person name="Andersson J.O."/>
        </authorList>
    </citation>
    <scope>NUCLEOTIDE SEQUENCE [LARGE SCALE GENOMIC DNA]</scope>
    <source>
        <strain evidence="1 2">ATCC 50377</strain>
    </source>
</reference>
<gene>
    <name evidence="1" type="ORF">SS50377_20016</name>
</gene>
<dbReference type="GeneID" id="94294039"/>
<sequence>MEAQYWTQCILLQNNTFGTMVVVSSYSSNTSSNSTLPFTYQYHIYLIYGQNLAKQIYQMGSMLLPVGTQHACKNKLAGKFGHKGISWLSNVCFSRWRGQRQLGGQDPARQQYHNLARIGLNLCQLRPSTSWCYEAE</sequence>
<dbReference type="RefSeq" id="XP_067767443.1">
    <property type="nucleotide sequence ID" value="XM_067903961.1"/>
</dbReference>
<dbReference type="KEGG" id="ssao:94294039"/>
<dbReference type="AlphaFoldDB" id="A0A9P8LYK5"/>
<evidence type="ECO:0000313" key="2">
    <source>
        <dbReference type="Proteomes" id="UP000018208"/>
    </source>
</evidence>
<name>A0A9P8LYK5_9EUKA</name>
<comment type="caution">
    <text evidence="1">The sequence shown here is derived from an EMBL/GenBank/DDBJ whole genome shotgun (WGS) entry which is preliminary data.</text>
</comment>
<protein>
    <submittedName>
        <fullName evidence="1">Uncharacterized protein</fullName>
    </submittedName>
</protein>
<dbReference type="Proteomes" id="UP000018208">
    <property type="component" value="Unassembled WGS sequence"/>
</dbReference>
<keyword evidence="2" id="KW-1185">Reference proteome</keyword>